<organism evidence="2 3">
    <name type="scientific">Desulfocurvibacter africanus PCS</name>
    <dbReference type="NCBI Taxonomy" id="1262666"/>
    <lineage>
        <taxon>Bacteria</taxon>
        <taxon>Pseudomonadati</taxon>
        <taxon>Thermodesulfobacteriota</taxon>
        <taxon>Desulfovibrionia</taxon>
        <taxon>Desulfovibrionales</taxon>
        <taxon>Desulfovibrionaceae</taxon>
        <taxon>Desulfocurvibacter</taxon>
    </lineage>
</organism>
<feature type="domain" description="4Fe-4S ferredoxin-type" evidence="1">
    <location>
        <begin position="204"/>
        <end position="237"/>
    </location>
</feature>
<proteinExistence type="predicted"/>
<dbReference type="PANTHER" id="PTHR42827">
    <property type="entry name" value="IRON-SULFUR CLUSTER-BINDING PROTEIN-RELATED"/>
    <property type="match status" value="1"/>
</dbReference>
<accession>M5Q306</accession>
<comment type="caution">
    <text evidence="2">The sequence shown here is derived from an EMBL/GenBank/DDBJ whole genome shotgun (WGS) entry which is preliminary data.</text>
</comment>
<evidence type="ECO:0000313" key="2">
    <source>
        <dbReference type="EMBL" id="EMG37858.1"/>
    </source>
</evidence>
<evidence type="ECO:0000313" key="3">
    <source>
        <dbReference type="Proteomes" id="UP000011922"/>
    </source>
</evidence>
<gene>
    <name evidence="2" type="ORF">PCS_01251</name>
</gene>
<dbReference type="PATRIC" id="fig|1262666.3.peg.1272"/>
<dbReference type="PROSITE" id="PS51379">
    <property type="entry name" value="4FE4S_FER_2"/>
    <property type="match status" value="1"/>
</dbReference>
<dbReference type="OrthoDB" id="9784571at2"/>
<protein>
    <recommendedName>
        <fullName evidence="1">4Fe-4S ferredoxin-type domain-containing protein</fullName>
    </recommendedName>
</protein>
<dbReference type="Proteomes" id="UP000011922">
    <property type="component" value="Unassembled WGS sequence"/>
</dbReference>
<dbReference type="RefSeq" id="WP_005985192.1">
    <property type="nucleotide sequence ID" value="NZ_AOSV01000012.1"/>
</dbReference>
<dbReference type="EMBL" id="AOSV01000012">
    <property type="protein sequence ID" value="EMG37858.1"/>
    <property type="molecule type" value="Genomic_DNA"/>
</dbReference>
<sequence>MHWIEAFIVERLADPTFNRISPDLSDEGEPAFAEPLVGFARGDDPLWEFLKQDIGPFLWTPAEAFALAFPHDPAESSDLTVISWILPQTAATRADHRKTSGMPSLRWSKVRLHGERINERLRAEVVRELISRRHPACAPSLLPEWSRMESPKYGFASRWSERHAAHVAGLGTFGLSDGLITPRGKAVRVGSVVARIDIQATARPYTRHNEWCLHAATGKCGVCMRRCPAGAISEAGHDKLACHAYIRGTTELFVEREQLGERVSSCGLCQAGVPCEAGIPKAALRRKPE</sequence>
<reference evidence="2 3" key="1">
    <citation type="journal article" date="2013" name="Genome Announc.">
        <title>Draft Genome Sequence for Desulfovibrio africanus Strain PCS.</title>
        <authorList>
            <person name="Brown S.D."/>
            <person name="Utturkar S.M."/>
            <person name="Arkin A.P."/>
            <person name="Deutschbauer A.M."/>
            <person name="Elias D.A."/>
            <person name="Hazen T.C."/>
            <person name="Chakraborty R."/>
        </authorList>
    </citation>
    <scope>NUCLEOTIDE SEQUENCE [LARGE SCALE GENOMIC DNA]</scope>
    <source>
        <strain evidence="2 3">PCS</strain>
    </source>
</reference>
<dbReference type="InterPro" id="IPR017896">
    <property type="entry name" value="4Fe4S_Fe-S-bd"/>
</dbReference>
<dbReference type="PANTHER" id="PTHR42827:SF1">
    <property type="entry name" value="IRON-SULFUR CLUSTER-BINDING PROTEIN"/>
    <property type="match status" value="1"/>
</dbReference>
<evidence type="ECO:0000259" key="1">
    <source>
        <dbReference type="PROSITE" id="PS51379"/>
    </source>
</evidence>
<name>M5Q306_DESAF</name>
<dbReference type="AlphaFoldDB" id="M5Q306"/>